<sequence>MSDMITDTANRYRESLFDSGASIDWLRPGWRALRLYARKAKEAIEAGDRLAKADMLSRADQLLTVMTGILNTDDGSPLGQSLARIYSALRLALLDANIENSLEPLDDFDRALRVLDSEFLRTSQLLVS</sequence>
<keyword evidence="1" id="KW-0966">Cell projection</keyword>
<dbReference type="SUPFAM" id="SSF101116">
    <property type="entry name" value="Flagellar export chaperone FliS"/>
    <property type="match status" value="1"/>
</dbReference>
<proteinExistence type="predicted"/>
<gene>
    <name evidence="1" type="ORF">ASILVAE211_07030</name>
</gene>
<dbReference type="Proteomes" id="UP000708298">
    <property type="component" value="Unassembled WGS sequence"/>
</dbReference>
<accession>A0A963YQ76</accession>
<dbReference type="GO" id="GO:0044780">
    <property type="term" value="P:bacterial-type flagellum assembly"/>
    <property type="evidence" value="ECO:0007669"/>
    <property type="project" value="InterPro"/>
</dbReference>
<reference evidence="1" key="1">
    <citation type="journal article" date="2021" name="Microorganisms">
        <title>Acidisoma silvae sp. nov. and Acidisomacellulosilytica sp. nov., Two Acidophilic Bacteria Isolated from Decaying Wood, Hydrolyzing Cellulose and Producing Poly-3-hydroxybutyrate.</title>
        <authorList>
            <person name="Mieszkin S."/>
            <person name="Pouder E."/>
            <person name="Uroz S."/>
            <person name="Simon-Colin C."/>
            <person name="Alain K."/>
        </authorList>
    </citation>
    <scope>NUCLEOTIDE SEQUENCE</scope>
    <source>
        <strain evidence="1">HW T2.11</strain>
    </source>
</reference>
<dbReference type="Pfam" id="PF02561">
    <property type="entry name" value="FliS"/>
    <property type="match status" value="1"/>
</dbReference>
<dbReference type="AlphaFoldDB" id="A0A963YQ76"/>
<comment type="caution">
    <text evidence="1">The sequence shown here is derived from an EMBL/GenBank/DDBJ whole genome shotgun (WGS) entry which is preliminary data.</text>
</comment>
<name>A0A963YQ76_9PROT</name>
<dbReference type="EMBL" id="JAESVB010000002">
    <property type="protein sequence ID" value="MCB8874930.1"/>
    <property type="molecule type" value="Genomic_DNA"/>
</dbReference>
<protein>
    <submittedName>
        <fullName evidence="1">Flagellar protein FliS</fullName>
    </submittedName>
</protein>
<evidence type="ECO:0000313" key="1">
    <source>
        <dbReference type="EMBL" id="MCB8874930.1"/>
    </source>
</evidence>
<dbReference type="Gene3D" id="1.20.120.340">
    <property type="entry name" value="Flagellar protein FliS"/>
    <property type="match status" value="1"/>
</dbReference>
<keyword evidence="1" id="KW-0969">Cilium</keyword>
<dbReference type="InterPro" id="IPR036584">
    <property type="entry name" value="FliS_sf"/>
</dbReference>
<evidence type="ECO:0000313" key="2">
    <source>
        <dbReference type="Proteomes" id="UP000708298"/>
    </source>
</evidence>
<keyword evidence="1" id="KW-0282">Flagellum</keyword>
<organism evidence="1 2">
    <name type="scientific">Acidisoma silvae</name>
    <dbReference type="NCBI Taxonomy" id="2802396"/>
    <lineage>
        <taxon>Bacteria</taxon>
        <taxon>Pseudomonadati</taxon>
        <taxon>Pseudomonadota</taxon>
        <taxon>Alphaproteobacteria</taxon>
        <taxon>Acetobacterales</taxon>
        <taxon>Acidocellaceae</taxon>
        <taxon>Acidisoma</taxon>
    </lineage>
</organism>
<reference evidence="1" key="2">
    <citation type="submission" date="2021-01" db="EMBL/GenBank/DDBJ databases">
        <authorList>
            <person name="Mieszkin S."/>
            <person name="Pouder E."/>
            <person name="Alain K."/>
        </authorList>
    </citation>
    <scope>NUCLEOTIDE SEQUENCE</scope>
    <source>
        <strain evidence="1">HW T2.11</strain>
    </source>
</reference>
<keyword evidence="2" id="KW-1185">Reference proteome</keyword>
<dbReference type="InterPro" id="IPR003713">
    <property type="entry name" value="FliS"/>
</dbReference>